<dbReference type="Gene3D" id="3.40.50.300">
    <property type="entry name" value="P-loop containing nucleotide triphosphate hydrolases"/>
    <property type="match status" value="1"/>
</dbReference>
<dbReference type="AlphaFoldDB" id="A0A820NHQ7"/>
<gene>
    <name evidence="15" type="ORF">TSG867_LOCUS12003</name>
</gene>
<evidence type="ECO:0000256" key="2">
    <source>
        <dbReference type="ARBA" id="ARBA00006666"/>
    </source>
</evidence>
<feature type="transmembrane region" description="Helical" evidence="13">
    <location>
        <begin position="490"/>
        <end position="511"/>
    </location>
</feature>
<feature type="transmembrane region" description="Helical" evidence="13">
    <location>
        <begin position="523"/>
        <end position="540"/>
    </location>
</feature>
<organism evidence="15 16">
    <name type="scientific">Rotaria socialis</name>
    <dbReference type="NCBI Taxonomy" id="392032"/>
    <lineage>
        <taxon>Eukaryota</taxon>
        <taxon>Metazoa</taxon>
        <taxon>Spiralia</taxon>
        <taxon>Gnathifera</taxon>
        <taxon>Rotifera</taxon>
        <taxon>Eurotatoria</taxon>
        <taxon>Bdelloidea</taxon>
        <taxon>Philodinida</taxon>
        <taxon>Philodinidae</taxon>
        <taxon>Rotaria</taxon>
    </lineage>
</organism>
<dbReference type="InterPro" id="IPR005331">
    <property type="entry name" value="Sulfotransferase"/>
</dbReference>
<comment type="similarity">
    <text evidence="2 12">Belongs to the two pore domain potassium channel (TC 1.A.1.8) family.</text>
</comment>
<feature type="transmembrane region" description="Helical" evidence="13">
    <location>
        <begin position="552"/>
        <end position="578"/>
    </location>
</feature>
<accession>A0A820NHQ7</accession>
<dbReference type="InterPro" id="IPR027417">
    <property type="entry name" value="P-loop_NTPase"/>
</dbReference>
<dbReference type="EMBL" id="CAJOBQ010000593">
    <property type="protein sequence ID" value="CAF4387120.1"/>
    <property type="molecule type" value="Genomic_DNA"/>
</dbReference>
<feature type="domain" description="Potassium channel" evidence="14">
    <location>
        <begin position="500"/>
        <end position="570"/>
    </location>
</feature>
<dbReference type="PANTHER" id="PTHR11003">
    <property type="entry name" value="POTASSIUM CHANNEL, SUBFAMILY K"/>
    <property type="match status" value="1"/>
</dbReference>
<dbReference type="Gene3D" id="1.10.287.70">
    <property type="match status" value="1"/>
</dbReference>
<dbReference type="InterPro" id="IPR013099">
    <property type="entry name" value="K_chnl_dom"/>
</dbReference>
<reference evidence="15" key="1">
    <citation type="submission" date="2021-02" db="EMBL/GenBank/DDBJ databases">
        <authorList>
            <person name="Nowell W R."/>
        </authorList>
    </citation>
    <scope>NUCLEOTIDE SEQUENCE</scope>
</reference>
<evidence type="ECO:0000256" key="3">
    <source>
        <dbReference type="ARBA" id="ARBA00022448"/>
    </source>
</evidence>
<dbReference type="GO" id="GO:0015271">
    <property type="term" value="F:outward rectifier potassium channel activity"/>
    <property type="evidence" value="ECO:0007669"/>
    <property type="project" value="TreeGrafter"/>
</dbReference>
<feature type="transmembrane region" description="Helical" evidence="13">
    <location>
        <begin position="413"/>
        <end position="432"/>
    </location>
</feature>
<keyword evidence="8 13" id="KW-1133">Transmembrane helix</keyword>
<keyword evidence="10 13" id="KW-0472">Membrane</keyword>
<dbReference type="PRINTS" id="PR01095">
    <property type="entry name" value="TASKCHANNEL"/>
</dbReference>
<keyword evidence="11 12" id="KW-0407">Ion channel</keyword>
<dbReference type="PANTHER" id="PTHR11003:SF291">
    <property type="entry name" value="IP11374P"/>
    <property type="match status" value="1"/>
</dbReference>
<evidence type="ECO:0000256" key="12">
    <source>
        <dbReference type="RuleBase" id="RU003857"/>
    </source>
</evidence>
<comment type="caution">
    <text evidence="15">The sequence shown here is derived from an EMBL/GenBank/DDBJ whole genome shotgun (WGS) entry which is preliminary data.</text>
</comment>
<name>A0A820NHQ7_9BILA</name>
<dbReference type="GO" id="GO:0008146">
    <property type="term" value="F:sulfotransferase activity"/>
    <property type="evidence" value="ECO:0007669"/>
    <property type="project" value="InterPro"/>
</dbReference>
<evidence type="ECO:0000256" key="9">
    <source>
        <dbReference type="ARBA" id="ARBA00023065"/>
    </source>
</evidence>
<keyword evidence="6" id="KW-0631">Potassium channel</keyword>
<dbReference type="GO" id="GO:0005886">
    <property type="term" value="C:plasma membrane"/>
    <property type="evidence" value="ECO:0007669"/>
    <property type="project" value="TreeGrafter"/>
</dbReference>
<evidence type="ECO:0000313" key="15">
    <source>
        <dbReference type="EMBL" id="CAF4387120.1"/>
    </source>
</evidence>
<proteinExistence type="inferred from homology"/>
<dbReference type="Proteomes" id="UP000663862">
    <property type="component" value="Unassembled WGS sequence"/>
</dbReference>
<evidence type="ECO:0000256" key="8">
    <source>
        <dbReference type="ARBA" id="ARBA00022989"/>
    </source>
</evidence>
<feature type="domain" description="Potassium channel" evidence="14">
    <location>
        <begin position="403"/>
        <end position="465"/>
    </location>
</feature>
<evidence type="ECO:0000256" key="11">
    <source>
        <dbReference type="ARBA" id="ARBA00023303"/>
    </source>
</evidence>
<evidence type="ECO:0000256" key="1">
    <source>
        <dbReference type="ARBA" id="ARBA00004141"/>
    </source>
</evidence>
<sequence length="730" mass="84602">MVKWKLLAIIFIIFTVCTYLNSILKQHINYLTDDTKSTIIKTLVFIHIQKTAGSEFERSIVRRLHFGSQPSCRCPMRSRFNRTTRFHIKLKCNCSRNNEPWLISRFSVGWLCGVHADWITYHRCLPPKMNFEYGFHQRKFIYATLLREPVTRFISEYLHTLRGANWLSERSSCQKAQQLRNQSACWKNTNLTDFILCPFNSAINRQTRMLSSSINNCLSSSFTYSNLIDLKTAKKNLESMEFFGLTEYLYLSQRLFERVAYCKLIRTCSFQSYLEQNSINNQTYDYIEKDLISNDLNRIKQINSDDIEFSMLISADLSKPAGPDILLTSASTTPFRIQNYRTLAYVVITLVYLVIGAAIFDRLESTQEAIRHANLTARIAAFQQQHNMSDGDFINLTRTVELRLQYRKKQWKFIGSFYYATVVLALIGYGHAIPHTKAGRAVTIAYALIGIPMWLIMIQSVGERLNSLIRFVVKRIKRRIKRKREPQVTAMELLTCEALLILLTLVAGSYVFHRYESWRYFDAFYYCVLTLTTIGFGDLVPMQKEDYGRIGWLYILFCIMFILTGLTVVASSGNLLILRFVETNSKRSQHERYEMEERRRQQVRIVGDVISSNGRLVTLEDDEDTPSLIGPGDAQRITMGHSTSDLSLCSCRAQPSFSSCIPIAWKTKFKRKHQNLLQQKAGLLQPQMIVVQSLREQILDSLRGKTEIDENMALQRSYLQLDKILKRSSI</sequence>
<keyword evidence="3 12" id="KW-0813">Transport</keyword>
<keyword evidence="5 12" id="KW-0812">Transmembrane</keyword>
<dbReference type="SUPFAM" id="SSF81324">
    <property type="entry name" value="Voltage-gated potassium channels"/>
    <property type="match status" value="2"/>
</dbReference>
<dbReference type="GO" id="GO:0022841">
    <property type="term" value="F:potassium ion leak channel activity"/>
    <property type="evidence" value="ECO:0007669"/>
    <property type="project" value="TreeGrafter"/>
</dbReference>
<evidence type="ECO:0000313" key="16">
    <source>
        <dbReference type="Proteomes" id="UP000663862"/>
    </source>
</evidence>
<comment type="subcellular location">
    <subcellularLocation>
        <location evidence="1">Membrane</location>
        <topology evidence="1">Multi-pass membrane protein</topology>
    </subcellularLocation>
</comment>
<protein>
    <recommendedName>
        <fullName evidence="14">Potassium channel domain-containing protein</fullName>
    </recommendedName>
</protein>
<evidence type="ECO:0000256" key="10">
    <source>
        <dbReference type="ARBA" id="ARBA00023136"/>
    </source>
</evidence>
<dbReference type="InterPro" id="IPR003280">
    <property type="entry name" value="2pore_dom_K_chnl"/>
</dbReference>
<dbReference type="Pfam" id="PF07885">
    <property type="entry name" value="Ion_trans_2"/>
    <property type="match status" value="2"/>
</dbReference>
<dbReference type="GO" id="GO:0030322">
    <property type="term" value="P:stabilization of membrane potential"/>
    <property type="evidence" value="ECO:0007669"/>
    <property type="project" value="TreeGrafter"/>
</dbReference>
<keyword evidence="9 12" id="KW-0406">Ion transport</keyword>
<evidence type="ECO:0000256" key="6">
    <source>
        <dbReference type="ARBA" id="ARBA00022826"/>
    </source>
</evidence>
<keyword evidence="7" id="KW-0630">Potassium</keyword>
<evidence type="ECO:0000256" key="7">
    <source>
        <dbReference type="ARBA" id="ARBA00022958"/>
    </source>
</evidence>
<dbReference type="InterPro" id="IPR003092">
    <property type="entry name" value="2pore_dom_K_chnl_TASK"/>
</dbReference>
<dbReference type="Pfam" id="PF03567">
    <property type="entry name" value="Sulfotransfer_2"/>
    <property type="match status" value="1"/>
</dbReference>
<feature type="transmembrane region" description="Helical" evidence="13">
    <location>
        <begin position="342"/>
        <end position="360"/>
    </location>
</feature>
<evidence type="ECO:0000259" key="14">
    <source>
        <dbReference type="Pfam" id="PF07885"/>
    </source>
</evidence>
<evidence type="ECO:0000256" key="13">
    <source>
        <dbReference type="SAM" id="Phobius"/>
    </source>
</evidence>
<dbReference type="PRINTS" id="PR01333">
    <property type="entry name" value="2POREKCHANEL"/>
</dbReference>
<evidence type="ECO:0000256" key="5">
    <source>
        <dbReference type="ARBA" id="ARBA00022692"/>
    </source>
</evidence>
<keyword evidence="4" id="KW-0633">Potassium transport</keyword>
<evidence type="ECO:0000256" key="4">
    <source>
        <dbReference type="ARBA" id="ARBA00022538"/>
    </source>
</evidence>
<feature type="transmembrane region" description="Helical" evidence="13">
    <location>
        <begin position="444"/>
        <end position="469"/>
    </location>
</feature>